<feature type="binding site" evidence="6">
    <location>
        <position position="68"/>
    </location>
    <ligand>
        <name>Mg(2+)</name>
        <dbReference type="ChEBI" id="CHEBI:18420"/>
        <label>1</label>
        <note>catalytic</note>
    </ligand>
</feature>
<comment type="cofactor">
    <cofactor evidence="2 6 7">
        <name>Mg(2+)</name>
        <dbReference type="ChEBI" id="CHEBI:18420"/>
    </cofactor>
</comment>
<dbReference type="EMBL" id="MFCV01000025">
    <property type="protein sequence ID" value="OGE32524.1"/>
    <property type="molecule type" value="Genomic_DNA"/>
</dbReference>
<feature type="binding site" evidence="6">
    <location>
        <position position="214"/>
    </location>
    <ligand>
        <name>Mg(2+)</name>
        <dbReference type="ChEBI" id="CHEBI:18420"/>
        <label>1</label>
        <note>catalytic</note>
    </ligand>
</feature>
<dbReference type="FunFam" id="3.30.540.10:FF:000003">
    <property type="entry name" value="Inositol-1-monophosphatase"/>
    <property type="match status" value="1"/>
</dbReference>
<dbReference type="PRINTS" id="PR00377">
    <property type="entry name" value="IMPHPHTASES"/>
</dbReference>
<reference evidence="8 9" key="1">
    <citation type="journal article" date="2016" name="Nat. Commun.">
        <title>Thousands of microbial genomes shed light on interconnected biogeochemical processes in an aquifer system.</title>
        <authorList>
            <person name="Anantharaman K."/>
            <person name="Brown C.T."/>
            <person name="Hug L.A."/>
            <person name="Sharon I."/>
            <person name="Castelle C.J."/>
            <person name="Probst A.J."/>
            <person name="Thomas B.C."/>
            <person name="Singh A."/>
            <person name="Wilkins M.J."/>
            <person name="Karaoz U."/>
            <person name="Brodie E.L."/>
            <person name="Williams K.H."/>
            <person name="Hubbard S.S."/>
            <person name="Banfield J.F."/>
        </authorList>
    </citation>
    <scope>NUCLEOTIDE SEQUENCE [LARGE SCALE GENOMIC DNA]</scope>
</reference>
<comment type="caution">
    <text evidence="8">The sequence shown here is derived from an EMBL/GenBank/DDBJ whole genome shotgun (WGS) entry which is preliminary data.</text>
</comment>
<dbReference type="GO" id="GO:0008934">
    <property type="term" value="F:inositol monophosphate 1-phosphatase activity"/>
    <property type="evidence" value="ECO:0007669"/>
    <property type="project" value="InterPro"/>
</dbReference>
<evidence type="ECO:0000256" key="7">
    <source>
        <dbReference type="RuleBase" id="RU364068"/>
    </source>
</evidence>
<dbReference type="Proteomes" id="UP000176902">
    <property type="component" value="Unassembled WGS sequence"/>
</dbReference>
<evidence type="ECO:0000256" key="2">
    <source>
        <dbReference type="ARBA" id="ARBA00001946"/>
    </source>
</evidence>
<evidence type="ECO:0000256" key="3">
    <source>
        <dbReference type="ARBA" id="ARBA00022723"/>
    </source>
</evidence>
<proteinExistence type="inferred from homology"/>
<evidence type="ECO:0000256" key="4">
    <source>
        <dbReference type="ARBA" id="ARBA00022801"/>
    </source>
</evidence>
<evidence type="ECO:0000256" key="5">
    <source>
        <dbReference type="ARBA" id="ARBA00022842"/>
    </source>
</evidence>
<dbReference type="AlphaFoldDB" id="A0A1F5JV51"/>
<keyword evidence="4 7" id="KW-0378">Hydrolase</keyword>
<dbReference type="PANTHER" id="PTHR20854">
    <property type="entry name" value="INOSITOL MONOPHOSPHATASE"/>
    <property type="match status" value="1"/>
</dbReference>
<protein>
    <recommendedName>
        <fullName evidence="7">Inositol-1-monophosphatase</fullName>
        <ecNumber evidence="7">3.1.3.25</ecNumber>
    </recommendedName>
</protein>
<dbReference type="STRING" id="1797768.A3C59_01485"/>
<gene>
    <name evidence="8" type="ORF">A3C59_01485</name>
</gene>
<comment type="catalytic activity">
    <reaction evidence="1 7">
        <text>a myo-inositol phosphate + H2O = myo-inositol + phosphate</text>
        <dbReference type="Rhea" id="RHEA:24056"/>
        <dbReference type="ChEBI" id="CHEBI:15377"/>
        <dbReference type="ChEBI" id="CHEBI:17268"/>
        <dbReference type="ChEBI" id="CHEBI:43474"/>
        <dbReference type="ChEBI" id="CHEBI:84139"/>
        <dbReference type="EC" id="3.1.3.25"/>
    </reaction>
</comment>
<evidence type="ECO:0000313" key="8">
    <source>
        <dbReference type="EMBL" id="OGE32524.1"/>
    </source>
</evidence>
<dbReference type="PANTHER" id="PTHR20854:SF4">
    <property type="entry name" value="INOSITOL-1-MONOPHOSPHATASE-RELATED"/>
    <property type="match status" value="1"/>
</dbReference>
<feature type="binding site" evidence="6">
    <location>
        <position position="84"/>
    </location>
    <ligand>
        <name>Mg(2+)</name>
        <dbReference type="ChEBI" id="CHEBI:18420"/>
        <label>1</label>
        <note>catalytic</note>
    </ligand>
</feature>
<dbReference type="InterPro" id="IPR000760">
    <property type="entry name" value="Inositol_monophosphatase-like"/>
</dbReference>
<dbReference type="InterPro" id="IPR033942">
    <property type="entry name" value="IMPase"/>
</dbReference>
<accession>A0A1F5JV51</accession>
<feature type="binding site" evidence="6">
    <location>
        <position position="87"/>
    </location>
    <ligand>
        <name>Mg(2+)</name>
        <dbReference type="ChEBI" id="CHEBI:18420"/>
        <label>1</label>
        <note>catalytic</note>
    </ligand>
</feature>
<dbReference type="Gene3D" id="3.30.540.10">
    <property type="entry name" value="Fructose-1,6-Bisphosphatase, subunit A, domain 1"/>
    <property type="match status" value="1"/>
</dbReference>
<dbReference type="EC" id="3.1.3.25" evidence="7"/>
<organism evidence="8 9">
    <name type="scientific">Candidatus Daviesbacteria bacterium RIFCSPHIGHO2_02_FULL_36_13</name>
    <dbReference type="NCBI Taxonomy" id="1797768"/>
    <lineage>
        <taxon>Bacteria</taxon>
        <taxon>Candidatus Daviesiibacteriota</taxon>
    </lineage>
</organism>
<dbReference type="GO" id="GO:0006020">
    <property type="term" value="P:inositol metabolic process"/>
    <property type="evidence" value="ECO:0007669"/>
    <property type="project" value="TreeGrafter"/>
</dbReference>
<keyword evidence="5 6" id="KW-0460">Magnesium</keyword>
<dbReference type="Gene3D" id="3.40.190.80">
    <property type="match status" value="1"/>
</dbReference>
<dbReference type="GO" id="GO:0007165">
    <property type="term" value="P:signal transduction"/>
    <property type="evidence" value="ECO:0007669"/>
    <property type="project" value="TreeGrafter"/>
</dbReference>
<comment type="similarity">
    <text evidence="7">Belongs to the inositol monophosphatase superfamily.</text>
</comment>
<evidence type="ECO:0000256" key="6">
    <source>
        <dbReference type="PIRSR" id="PIRSR600760-2"/>
    </source>
</evidence>
<dbReference type="CDD" id="cd01639">
    <property type="entry name" value="IMPase"/>
    <property type="match status" value="1"/>
</dbReference>
<dbReference type="Pfam" id="PF00459">
    <property type="entry name" value="Inositol_P"/>
    <property type="match status" value="1"/>
</dbReference>
<evidence type="ECO:0000313" key="9">
    <source>
        <dbReference type="Proteomes" id="UP000176902"/>
    </source>
</evidence>
<dbReference type="GO" id="GO:0046872">
    <property type="term" value="F:metal ion binding"/>
    <property type="evidence" value="ECO:0007669"/>
    <property type="project" value="UniProtKB-KW"/>
</dbReference>
<dbReference type="SUPFAM" id="SSF56655">
    <property type="entry name" value="Carbohydrate phosphatase"/>
    <property type="match status" value="1"/>
</dbReference>
<name>A0A1F5JV51_9BACT</name>
<feature type="binding site" evidence="6">
    <location>
        <position position="86"/>
    </location>
    <ligand>
        <name>Mg(2+)</name>
        <dbReference type="ChEBI" id="CHEBI:18420"/>
        <label>1</label>
        <note>catalytic</note>
    </ligand>
</feature>
<keyword evidence="3 6" id="KW-0479">Metal-binding</keyword>
<evidence type="ECO:0000256" key="1">
    <source>
        <dbReference type="ARBA" id="ARBA00001033"/>
    </source>
</evidence>
<sequence length="262" mass="28869">MSDIFLNVAKKAALEAGKVISKYSGGKLDRKIKKNDSSDFATKADLEAEKVIIKTIKDNFPDHNIVAEEGTNIDKKSEYTWAVDPLDGTLSFAVGVPSFTVSIGLLKNNEPIVGVIYHIADNDLYYAQKDKGAFLNNMLTSKKIAVKKKDDLESAIVSMDFGHKRSRLQKFNEYGLPFIPKVGYIYSLGSGALALAYTAKGVFEAHFQIGGLWDILAGTLIIREAGGRVTDFKGQELDFSKERFSIIASNGLIHDQILEVLR</sequence>